<dbReference type="EMBL" id="MCFL01000002">
    <property type="protein sequence ID" value="ORZ41041.1"/>
    <property type="molecule type" value="Genomic_DNA"/>
</dbReference>
<gene>
    <name evidence="3" type="ORF">BCR44DRAFT_1424253</name>
</gene>
<evidence type="ECO:0000313" key="4">
    <source>
        <dbReference type="Proteomes" id="UP000193411"/>
    </source>
</evidence>
<name>A0A1Y2I4S1_9FUNG</name>
<organism evidence="3 4">
    <name type="scientific">Catenaria anguillulae PL171</name>
    <dbReference type="NCBI Taxonomy" id="765915"/>
    <lineage>
        <taxon>Eukaryota</taxon>
        <taxon>Fungi</taxon>
        <taxon>Fungi incertae sedis</taxon>
        <taxon>Blastocladiomycota</taxon>
        <taxon>Blastocladiomycetes</taxon>
        <taxon>Blastocladiales</taxon>
        <taxon>Catenariaceae</taxon>
        <taxon>Catenaria</taxon>
    </lineage>
</organism>
<protein>
    <submittedName>
        <fullName evidence="3">Uncharacterized protein</fullName>
    </submittedName>
</protein>
<keyword evidence="2" id="KW-1133">Transmembrane helix</keyword>
<dbReference type="Gene3D" id="2.120.10.80">
    <property type="entry name" value="Kelch-type beta propeller"/>
    <property type="match status" value="1"/>
</dbReference>
<dbReference type="InterPro" id="IPR015915">
    <property type="entry name" value="Kelch-typ_b-propeller"/>
</dbReference>
<reference evidence="3 4" key="1">
    <citation type="submission" date="2016-07" db="EMBL/GenBank/DDBJ databases">
        <title>Pervasive Adenine N6-methylation of Active Genes in Fungi.</title>
        <authorList>
            <consortium name="DOE Joint Genome Institute"/>
            <person name="Mondo S.J."/>
            <person name="Dannebaum R.O."/>
            <person name="Kuo R.C."/>
            <person name="Labutti K."/>
            <person name="Haridas S."/>
            <person name="Kuo A."/>
            <person name="Salamov A."/>
            <person name="Ahrendt S.R."/>
            <person name="Lipzen A."/>
            <person name="Sullivan W."/>
            <person name="Andreopoulos W.B."/>
            <person name="Clum A."/>
            <person name="Lindquist E."/>
            <person name="Daum C."/>
            <person name="Ramamoorthy G.K."/>
            <person name="Gryganskyi A."/>
            <person name="Culley D."/>
            <person name="Magnuson J.K."/>
            <person name="James T.Y."/>
            <person name="O'Malley M.A."/>
            <person name="Stajich J.E."/>
            <person name="Spatafora J.W."/>
            <person name="Visel A."/>
            <person name="Grigoriev I.V."/>
        </authorList>
    </citation>
    <scope>NUCLEOTIDE SEQUENCE [LARGE SCALE GENOMIC DNA]</scope>
    <source>
        <strain evidence="3 4">PL171</strain>
    </source>
</reference>
<feature type="compositionally biased region" description="Pro residues" evidence="1">
    <location>
        <begin position="496"/>
        <end position="512"/>
    </location>
</feature>
<accession>A0A1Y2I4S1</accession>
<sequence length="612" mass="64543">MRQQPACVRSIRDLIHVHVHVHVHTCPKPACNPSCLSLSTSASDPPRPLTATMYVMKPQHPLVLLALLAATLALLASTADARTLYVDAARVYLPKLRRLLSFGGFLNQQQQDTIVSLDLSTTWKISAPAMTVLPTGLGEPNAALIPHVTKSDDGTYTISLYPSLPPAQGKPPKQYKITTKDGVKLDSIVPSDVPANAWATVFPCFSSTASVLSELFNDQGVSGDATGFFFGGYPKGTNDTSKANATDTTAEINARNSGNLVTALPTGSRNPPPSSACALGYIAPKKVFMQRAPGSTAGAKNVAVLNLLNMQWTDYAGTYPDASRRGNQFLPYTSASGRTYALSVGSSYRIGGNGQIFSSIWYSDLDGEKPWVNATVKNDPQIMYRHGAVVVDDQLVVVGHTDDVSAAQAATAAAVFKIVETSPGTLEFQAADEFVPKLSSTAGGANGGSGEGAAKTGPSMAVIAGGAVVGVVLLAGAGFFLYRRRQQASAPKDTSYPPPPDHVNPPPRPASPVDPAAAELDDLLFSTNHAQHQQQPWNATPYQAHAQSPPPPPMAMSDYPPALPQPDMMVDPKLQAVLDAKDGANSGWEQQHGNWQGAAGNHAGPATLKPFP</sequence>
<feature type="compositionally biased region" description="Polar residues" evidence="1">
    <location>
        <begin position="530"/>
        <end position="540"/>
    </location>
</feature>
<feature type="transmembrane region" description="Helical" evidence="2">
    <location>
        <begin position="62"/>
        <end position="79"/>
    </location>
</feature>
<evidence type="ECO:0000256" key="2">
    <source>
        <dbReference type="SAM" id="Phobius"/>
    </source>
</evidence>
<keyword evidence="2" id="KW-0812">Transmembrane</keyword>
<dbReference type="Gene3D" id="1.20.5.510">
    <property type="entry name" value="Single helix bin"/>
    <property type="match status" value="1"/>
</dbReference>
<proteinExistence type="predicted"/>
<feature type="region of interest" description="Disordered" evidence="1">
    <location>
        <begin position="530"/>
        <end position="555"/>
    </location>
</feature>
<dbReference type="Proteomes" id="UP000193411">
    <property type="component" value="Unassembled WGS sequence"/>
</dbReference>
<keyword evidence="2" id="KW-0472">Membrane</keyword>
<dbReference type="AlphaFoldDB" id="A0A1Y2I4S1"/>
<evidence type="ECO:0000256" key="1">
    <source>
        <dbReference type="SAM" id="MobiDB-lite"/>
    </source>
</evidence>
<comment type="caution">
    <text evidence="3">The sequence shown here is derived from an EMBL/GenBank/DDBJ whole genome shotgun (WGS) entry which is preliminary data.</text>
</comment>
<feature type="region of interest" description="Disordered" evidence="1">
    <location>
        <begin position="584"/>
        <end position="612"/>
    </location>
</feature>
<dbReference type="CDD" id="cd12087">
    <property type="entry name" value="TM_EGFR-like"/>
    <property type="match status" value="1"/>
</dbReference>
<keyword evidence="4" id="KW-1185">Reference proteome</keyword>
<feature type="transmembrane region" description="Helical" evidence="2">
    <location>
        <begin position="460"/>
        <end position="482"/>
    </location>
</feature>
<feature type="region of interest" description="Disordered" evidence="1">
    <location>
        <begin position="489"/>
        <end position="515"/>
    </location>
</feature>
<evidence type="ECO:0000313" key="3">
    <source>
        <dbReference type="EMBL" id="ORZ41041.1"/>
    </source>
</evidence>